<dbReference type="GeneTree" id="ENSGT00970000198169"/>
<dbReference type="AlphaFoldDB" id="A0A4W3GTE7"/>
<dbReference type="Proteomes" id="UP000314986">
    <property type="component" value="Unassembled WGS sequence"/>
</dbReference>
<dbReference type="CDD" id="cd00033">
    <property type="entry name" value="CCP"/>
    <property type="match status" value="1"/>
</dbReference>
<dbReference type="Ensembl" id="ENSCMIT00000007692.1">
    <property type="protein sequence ID" value="ENSCMIP00000007468.1"/>
    <property type="gene ID" value="ENSCMIG00000004104.1"/>
</dbReference>
<reference evidence="6" key="3">
    <citation type="journal article" date="2014" name="Nature">
        <title>Elephant shark genome provides unique insights into gnathostome evolution.</title>
        <authorList>
            <consortium name="International Elephant Shark Genome Sequencing Consortium"/>
            <person name="Venkatesh B."/>
            <person name="Lee A.P."/>
            <person name="Ravi V."/>
            <person name="Maurya A.K."/>
            <person name="Lian M.M."/>
            <person name="Swann J.B."/>
            <person name="Ohta Y."/>
            <person name="Flajnik M.F."/>
            <person name="Sutoh Y."/>
            <person name="Kasahara M."/>
            <person name="Hoon S."/>
            <person name="Gangu V."/>
            <person name="Roy S.W."/>
            <person name="Irimia M."/>
            <person name="Korzh V."/>
            <person name="Kondrychyn I."/>
            <person name="Lim Z.W."/>
            <person name="Tay B.H."/>
            <person name="Tohari S."/>
            <person name="Kong K.W."/>
            <person name="Ho S."/>
            <person name="Lorente-Galdos B."/>
            <person name="Quilez J."/>
            <person name="Marques-Bonet T."/>
            <person name="Raney B.J."/>
            <person name="Ingham P.W."/>
            <person name="Tay A."/>
            <person name="Hillier L.W."/>
            <person name="Minx P."/>
            <person name="Boehm T."/>
            <person name="Wilson R.K."/>
            <person name="Brenner S."/>
            <person name="Warren W.C."/>
        </authorList>
    </citation>
    <scope>NUCLEOTIDE SEQUENCE [LARGE SCALE GENOMIC DNA]</scope>
</reference>
<dbReference type="SUPFAM" id="SSF57535">
    <property type="entry name" value="Complement control module/SCR domain"/>
    <property type="match status" value="1"/>
</dbReference>
<reference evidence="5" key="4">
    <citation type="submission" date="2025-08" db="UniProtKB">
        <authorList>
            <consortium name="Ensembl"/>
        </authorList>
    </citation>
    <scope>IDENTIFICATION</scope>
</reference>
<keyword evidence="2" id="KW-0768">Sushi</keyword>
<sequence>MVETIICFKKGECGEPPRLKNGFPVTNLTQTSFPVGTRIDYRCNEGFSLAEGKAAFIICQANSSWTAIETVCEEARSTPPVTVPGGAEAKTSPHPTSESTSHIDRSFIYGHNLLLVLLLLLERIL</sequence>
<evidence type="ECO:0000256" key="2">
    <source>
        <dbReference type="PROSITE-ProRule" id="PRU00302"/>
    </source>
</evidence>
<protein>
    <submittedName>
        <fullName evidence="5">Complement decay-accelerating factor-like</fullName>
    </submittedName>
</protein>
<reference evidence="6" key="1">
    <citation type="journal article" date="2006" name="Science">
        <title>Ancient noncoding elements conserved in the human genome.</title>
        <authorList>
            <person name="Venkatesh B."/>
            <person name="Kirkness E.F."/>
            <person name="Loh Y.H."/>
            <person name="Halpern A.L."/>
            <person name="Lee A.P."/>
            <person name="Johnson J."/>
            <person name="Dandona N."/>
            <person name="Viswanathan L.D."/>
            <person name="Tay A."/>
            <person name="Venter J.C."/>
            <person name="Strausberg R.L."/>
            <person name="Brenner S."/>
        </authorList>
    </citation>
    <scope>NUCLEOTIDE SEQUENCE [LARGE SCALE GENOMIC DNA]</scope>
</reference>
<evidence type="ECO:0000259" key="4">
    <source>
        <dbReference type="PROSITE" id="PS50923"/>
    </source>
</evidence>
<keyword evidence="6" id="KW-1185">Reference proteome</keyword>
<evidence type="ECO:0000256" key="3">
    <source>
        <dbReference type="SAM" id="MobiDB-lite"/>
    </source>
</evidence>
<name>A0A4W3GTE7_CALMI</name>
<feature type="domain" description="Sushi" evidence="4">
    <location>
        <begin position="11"/>
        <end position="74"/>
    </location>
</feature>
<comment type="caution">
    <text evidence="2">Lacks conserved residue(s) required for the propagation of feature annotation.</text>
</comment>
<proteinExistence type="predicted"/>
<reference evidence="6" key="2">
    <citation type="journal article" date="2007" name="PLoS Biol.">
        <title>Survey sequencing and comparative analysis of the elephant shark (Callorhinchus milii) genome.</title>
        <authorList>
            <person name="Venkatesh B."/>
            <person name="Kirkness E.F."/>
            <person name="Loh Y.H."/>
            <person name="Halpern A.L."/>
            <person name="Lee A.P."/>
            <person name="Johnson J."/>
            <person name="Dandona N."/>
            <person name="Viswanathan L.D."/>
            <person name="Tay A."/>
            <person name="Venter J.C."/>
            <person name="Strausberg R.L."/>
            <person name="Brenner S."/>
        </authorList>
    </citation>
    <scope>NUCLEOTIDE SEQUENCE [LARGE SCALE GENOMIC DNA]</scope>
</reference>
<feature type="region of interest" description="Disordered" evidence="3">
    <location>
        <begin position="78"/>
        <end position="101"/>
    </location>
</feature>
<dbReference type="InterPro" id="IPR000436">
    <property type="entry name" value="Sushi_SCR_CCP_dom"/>
</dbReference>
<evidence type="ECO:0000313" key="6">
    <source>
        <dbReference type="Proteomes" id="UP000314986"/>
    </source>
</evidence>
<dbReference type="InterPro" id="IPR035976">
    <property type="entry name" value="Sushi/SCR/CCP_sf"/>
</dbReference>
<evidence type="ECO:0000313" key="5">
    <source>
        <dbReference type="Ensembl" id="ENSCMIP00000007468.1"/>
    </source>
</evidence>
<evidence type="ECO:0000256" key="1">
    <source>
        <dbReference type="ARBA" id="ARBA00023157"/>
    </source>
</evidence>
<dbReference type="Pfam" id="PF00084">
    <property type="entry name" value="Sushi"/>
    <property type="match status" value="1"/>
</dbReference>
<dbReference type="PROSITE" id="PS50923">
    <property type="entry name" value="SUSHI"/>
    <property type="match status" value="1"/>
</dbReference>
<reference evidence="5" key="5">
    <citation type="submission" date="2025-09" db="UniProtKB">
        <authorList>
            <consortium name="Ensembl"/>
        </authorList>
    </citation>
    <scope>IDENTIFICATION</scope>
</reference>
<keyword evidence="1" id="KW-1015">Disulfide bond</keyword>
<organism evidence="5 6">
    <name type="scientific">Callorhinchus milii</name>
    <name type="common">Ghost shark</name>
    <dbReference type="NCBI Taxonomy" id="7868"/>
    <lineage>
        <taxon>Eukaryota</taxon>
        <taxon>Metazoa</taxon>
        <taxon>Chordata</taxon>
        <taxon>Craniata</taxon>
        <taxon>Vertebrata</taxon>
        <taxon>Chondrichthyes</taxon>
        <taxon>Holocephali</taxon>
        <taxon>Chimaeriformes</taxon>
        <taxon>Callorhinchidae</taxon>
        <taxon>Callorhinchus</taxon>
    </lineage>
</organism>
<dbReference type="SMART" id="SM00032">
    <property type="entry name" value="CCP"/>
    <property type="match status" value="1"/>
</dbReference>
<dbReference type="Gene3D" id="2.10.70.10">
    <property type="entry name" value="Complement Module, domain 1"/>
    <property type="match status" value="1"/>
</dbReference>
<accession>A0A4W3GTE7</accession>
<dbReference type="InParanoid" id="A0A4W3GTE7"/>